<dbReference type="SMART" id="SM00490">
    <property type="entry name" value="HELICc"/>
    <property type="match status" value="1"/>
</dbReference>
<dbReference type="InterPro" id="IPR001650">
    <property type="entry name" value="Helicase_C-like"/>
</dbReference>
<keyword evidence="1" id="KW-0378">Hydrolase</keyword>
<accession>A0ABW5R075</accession>
<dbReference type="InterPro" id="IPR014001">
    <property type="entry name" value="Helicase_ATP-bd"/>
</dbReference>
<dbReference type="Gene3D" id="3.40.50.10810">
    <property type="entry name" value="Tandem AAA-ATPase domain"/>
    <property type="match status" value="1"/>
</dbReference>
<comment type="caution">
    <text evidence="4">The sequence shown here is derived from an EMBL/GenBank/DDBJ whole genome shotgun (WGS) entry which is preliminary data.</text>
</comment>
<protein>
    <submittedName>
        <fullName evidence="4">Helicase-related protein</fullName>
    </submittedName>
</protein>
<evidence type="ECO:0000313" key="4">
    <source>
        <dbReference type="EMBL" id="MFD2661862.1"/>
    </source>
</evidence>
<dbReference type="SUPFAM" id="SSF52540">
    <property type="entry name" value="P-loop containing nucleoside triphosphate hydrolases"/>
    <property type="match status" value="2"/>
</dbReference>
<dbReference type="PROSITE" id="PS51192">
    <property type="entry name" value="HELICASE_ATP_BIND_1"/>
    <property type="match status" value="1"/>
</dbReference>
<feature type="domain" description="Helicase ATP-binding" evidence="2">
    <location>
        <begin position="258"/>
        <end position="420"/>
    </location>
</feature>
<keyword evidence="4" id="KW-0547">Nucleotide-binding</keyword>
<dbReference type="InterPro" id="IPR038718">
    <property type="entry name" value="SNF2-like_sf"/>
</dbReference>
<dbReference type="Proteomes" id="UP001597493">
    <property type="component" value="Unassembled WGS sequence"/>
</dbReference>
<sequence length="1056" mass="122750">MIEVINSNEHLITKINETLKNRKDSIVNIINDKLTLSVFSELSKHLKYVKQINFIIRDMAYIPSEREIAREFEISFNSADLFFNPYEISEKNKLKHFVKAKSMYDFIKQHVNVRKTRTPQLVTGNLIIIDEEFQIQGSSSLELSRKAVRGALPRVNFDTFITNSMDNAQISNNKMKFEALWNNNQYTEDYKDQILQSLSYVYKEYSPEFLYYFTLNELFGTQLDNGIDRFERDSISFKKTKIWNSLFDFQKDAVVSAIQKINKYNGCIIADSVGLGKTFEALAVIKYFELRQDNVLVLTPAKLYDNWNSFKSPYRDNLFIDDRFNYKILFHTDLSRTKGMSRSGMDLSRVDWSKFDLVVIDESHNFRNRIENEEHETRYQRLMNEVIKKGSNTKVLLLSATPVNNSLTDLKNQLSIITTDKDHAFEEQGIPSVSSLLRRTQKELNDWLESDNRSKNALIDRLPADFFKLLEMLTISRSRKHITGYYGSDKVGKFPQKLKPDTHNPAIDERKELLNFSQTNEVLESLKLAVYSPMSYIRSEHKAYYREKYRTVRGDRVLFYHESRELITAKLHRFNLFKRLESSVYSFGETIRRLIARIDSYIDVISRHESGEVSLEGEEELDDGSTLDYKYEIKVEHLLTADFLEDLYYDKSILDRLYEDVLTILNNRRDAKLKELETIISNKIMNTPYNPGNRKVLIFSAFADTANYLYDSIAEECSKHGVNVACVTGSGNPRSTIKGLSEFNQVLSHFSPRSKIGQELPREQQIDVLIGTDCISEGQNLQDCDCVINYDIQWNPVVLIQRFGRVDRIGSKNQQIAMINFFPNVELNDYLQLEQRVKGKMLGVNLTSTGDEDLLSPEMNDFMFRKKQLERLQQEVVDMDDLNDNISLTDLNMNDYLYELAGYIKEHPEIKQVPKGIYSVVDGGTKGTIFCFKHHSDTSKPNNESSLYPYYIMYMTESGEVHFGNKNAREALKEFRRLCYEKRVPIAELFNKFNKETRNAENMSKYSSLLNKAIQAIQGEEDKNAQISIFDFSGYNNEFANTSSDDFELISFLVVE</sequence>
<evidence type="ECO:0000313" key="5">
    <source>
        <dbReference type="Proteomes" id="UP001597493"/>
    </source>
</evidence>
<dbReference type="PANTHER" id="PTHR45766:SF6">
    <property type="entry name" value="SWI_SNF-RELATED MATRIX-ASSOCIATED ACTIN-DEPENDENT REGULATOR OF CHROMATIN SUBFAMILY A-LIKE PROTEIN 1"/>
    <property type="match status" value="1"/>
</dbReference>
<dbReference type="RefSeq" id="WP_379275317.1">
    <property type="nucleotide sequence ID" value="NZ_JBHUGT010000023.1"/>
</dbReference>
<evidence type="ECO:0000259" key="2">
    <source>
        <dbReference type="PROSITE" id="PS51192"/>
    </source>
</evidence>
<dbReference type="Pfam" id="PF04851">
    <property type="entry name" value="ResIII"/>
    <property type="match status" value="1"/>
</dbReference>
<reference evidence="5" key="1">
    <citation type="journal article" date="2019" name="Int. J. Syst. Evol. Microbiol.">
        <title>The Global Catalogue of Microorganisms (GCM) 10K type strain sequencing project: providing services to taxonomists for standard genome sequencing and annotation.</title>
        <authorList>
            <consortium name="The Broad Institute Genomics Platform"/>
            <consortium name="The Broad Institute Genome Sequencing Center for Infectious Disease"/>
            <person name="Wu L."/>
            <person name="Ma J."/>
        </authorList>
    </citation>
    <scope>NUCLEOTIDE SEQUENCE [LARGE SCALE GENOMIC DNA]</scope>
    <source>
        <strain evidence="5">TISTR 1827</strain>
    </source>
</reference>
<gene>
    <name evidence="4" type="ORF">ACFSW5_16530</name>
</gene>
<dbReference type="InterPro" id="IPR006935">
    <property type="entry name" value="Helicase/UvrB_N"/>
</dbReference>
<dbReference type="PANTHER" id="PTHR45766">
    <property type="entry name" value="DNA ANNEALING HELICASE AND ENDONUCLEASE ZRANB3 FAMILY MEMBER"/>
    <property type="match status" value="1"/>
</dbReference>
<name>A0ABW5R075_9BACL</name>
<dbReference type="Pfam" id="PF00271">
    <property type="entry name" value="Helicase_C"/>
    <property type="match status" value="1"/>
</dbReference>
<evidence type="ECO:0000256" key="1">
    <source>
        <dbReference type="ARBA" id="ARBA00022801"/>
    </source>
</evidence>
<dbReference type="PROSITE" id="PS51194">
    <property type="entry name" value="HELICASE_CTER"/>
    <property type="match status" value="1"/>
</dbReference>
<keyword evidence="4" id="KW-0067">ATP-binding</keyword>
<organism evidence="4 5">
    <name type="scientific">Paenibacillus thailandensis</name>
    <dbReference type="NCBI Taxonomy" id="393250"/>
    <lineage>
        <taxon>Bacteria</taxon>
        <taxon>Bacillati</taxon>
        <taxon>Bacillota</taxon>
        <taxon>Bacilli</taxon>
        <taxon>Bacillales</taxon>
        <taxon>Paenibacillaceae</taxon>
        <taxon>Paenibacillus</taxon>
    </lineage>
</organism>
<dbReference type="InterPro" id="IPR049730">
    <property type="entry name" value="SNF2/RAD54-like_C"/>
</dbReference>
<keyword evidence="4" id="KW-0347">Helicase</keyword>
<dbReference type="CDD" id="cd18793">
    <property type="entry name" value="SF2_C_SNF"/>
    <property type="match status" value="1"/>
</dbReference>
<dbReference type="Gene3D" id="3.40.50.300">
    <property type="entry name" value="P-loop containing nucleotide triphosphate hydrolases"/>
    <property type="match status" value="1"/>
</dbReference>
<proteinExistence type="predicted"/>
<feature type="domain" description="Helicase C-terminal" evidence="3">
    <location>
        <begin position="672"/>
        <end position="863"/>
    </location>
</feature>
<dbReference type="InterPro" id="IPR027417">
    <property type="entry name" value="P-loop_NTPase"/>
</dbReference>
<evidence type="ECO:0000259" key="3">
    <source>
        <dbReference type="PROSITE" id="PS51194"/>
    </source>
</evidence>
<dbReference type="SMART" id="SM00487">
    <property type="entry name" value="DEXDc"/>
    <property type="match status" value="1"/>
</dbReference>
<keyword evidence="5" id="KW-1185">Reference proteome</keyword>
<dbReference type="GO" id="GO:0004386">
    <property type="term" value="F:helicase activity"/>
    <property type="evidence" value="ECO:0007669"/>
    <property type="project" value="UniProtKB-KW"/>
</dbReference>
<dbReference type="EMBL" id="JBHUMY010000018">
    <property type="protein sequence ID" value="MFD2661862.1"/>
    <property type="molecule type" value="Genomic_DNA"/>
</dbReference>